<dbReference type="GO" id="GO:0005829">
    <property type="term" value="C:cytosol"/>
    <property type="evidence" value="ECO:0007669"/>
    <property type="project" value="TreeGrafter"/>
</dbReference>
<evidence type="ECO:0000313" key="6">
    <source>
        <dbReference type="EMBL" id="ACI17815.1"/>
    </source>
</evidence>
<dbReference type="Gene3D" id="1.20.1260.10">
    <property type="match status" value="1"/>
</dbReference>
<gene>
    <name evidence="6" type="ordered locus">COPRO5265_1215</name>
</gene>
<evidence type="ECO:0000256" key="4">
    <source>
        <dbReference type="SAM" id="Coils"/>
    </source>
</evidence>
<dbReference type="Pfam" id="PF00210">
    <property type="entry name" value="Ferritin"/>
    <property type="match status" value="1"/>
</dbReference>
<dbReference type="PANTHER" id="PTHR30295:SF1">
    <property type="entry name" value="DNA PROTECTION DURING STARVATION PROTEIN"/>
    <property type="match status" value="1"/>
</dbReference>
<dbReference type="GO" id="GO:0008199">
    <property type="term" value="F:ferric iron binding"/>
    <property type="evidence" value="ECO:0007669"/>
    <property type="project" value="InterPro"/>
</dbReference>
<feature type="binding site" evidence="3">
    <location>
        <position position="114"/>
    </location>
    <ligand>
        <name>Fe cation</name>
        <dbReference type="ChEBI" id="CHEBI:24875"/>
    </ligand>
</feature>
<dbReference type="KEGG" id="cpo:COPRO5265_1215"/>
<dbReference type="SUPFAM" id="SSF47240">
    <property type="entry name" value="Ferritin-like"/>
    <property type="match status" value="1"/>
</dbReference>
<dbReference type="AlphaFoldDB" id="B5Y9S4"/>
<dbReference type="HOGENOM" id="CLU_104506_4_0_9"/>
<evidence type="ECO:0000256" key="3">
    <source>
        <dbReference type="PIRSR" id="PIRSR018063-50"/>
    </source>
</evidence>
<evidence type="ECO:0000256" key="1">
    <source>
        <dbReference type="ARBA" id="ARBA00022434"/>
    </source>
</evidence>
<feature type="coiled-coil region" evidence="4">
    <location>
        <begin position="50"/>
        <end position="77"/>
    </location>
</feature>
<reference evidence="7" key="1">
    <citation type="submission" date="2008-08" db="EMBL/GenBank/DDBJ databases">
        <title>The complete genome sequence of Coprothermobacter proteolyticus strain ATCC 5245 / DSM 5265 / BT.</title>
        <authorList>
            <person name="Dodson R.J."/>
            <person name="Durkin A.S."/>
            <person name="Wu M."/>
            <person name="Eisen J."/>
            <person name="Sutton G."/>
        </authorList>
    </citation>
    <scope>NUCLEOTIDE SEQUENCE [LARGE SCALE GENOMIC DNA]</scope>
    <source>
        <strain evidence="7">ATCC 35245 / DSM 5265 / OCM 4 / BT</strain>
    </source>
</reference>
<dbReference type="InterPro" id="IPR009040">
    <property type="entry name" value="Ferritin-like_diiron"/>
</dbReference>
<keyword evidence="7" id="KW-1185">Reference proteome</keyword>
<keyword evidence="4" id="KW-0175">Coiled coil</keyword>
<accession>B5Y9S4</accession>
<evidence type="ECO:0000313" key="7">
    <source>
        <dbReference type="Proteomes" id="UP000001732"/>
    </source>
</evidence>
<dbReference type="PIRSF" id="PIRSF018063">
    <property type="entry name" value="Ferrtn_UCP018063"/>
    <property type="match status" value="1"/>
</dbReference>
<dbReference type="GO" id="GO:0020037">
    <property type="term" value="F:heme binding"/>
    <property type="evidence" value="ECO:0007669"/>
    <property type="project" value="TreeGrafter"/>
</dbReference>
<dbReference type="EMBL" id="CP001145">
    <property type="protein sequence ID" value="ACI17815.1"/>
    <property type="molecule type" value="Genomic_DNA"/>
</dbReference>
<dbReference type="OrthoDB" id="9800505at2"/>
<dbReference type="RefSeq" id="WP_012544467.1">
    <property type="nucleotide sequence ID" value="NC_011295.1"/>
</dbReference>
<dbReference type="InterPro" id="IPR014490">
    <property type="entry name" value="Dps-like"/>
</dbReference>
<keyword evidence="3" id="KW-0479">Metal-binding</keyword>
<evidence type="ECO:0000256" key="2">
    <source>
        <dbReference type="ARBA" id="ARBA00023004"/>
    </source>
</evidence>
<dbReference type="PANTHER" id="PTHR30295">
    <property type="entry name" value="BACTERIOFERRITIN"/>
    <property type="match status" value="1"/>
</dbReference>
<feature type="binding site" evidence="3">
    <location>
        <position position="27"/>
    </location>
    <ligand>
        <name>Fe cation</name>
        <dbReference type="ChEBI" id="CHEBI:24875"/>
    </ligand>
</feature>
<name>B5Y9S4_COPPD</name>
<protein>
    <submittedName>
        <fullName evidence="6">Bacterioferritin</fullName>
    </submittedName>
</protein>
<dbReference type="InterPro" id="IPR008331">
    <property type="entry name" value="Ferritin_DPS_dom"/>
</dbReference>
<dbReference type="Proteomes" id="UP000001732">
    <property type="component" value="Chromosome"/>
</dbReference>
<feature type="binding site" evidence="3">
    <location>
        <position position="63"/>
    </location>
    <ligand>
        <name>Fe cation</name>
        <dbReference type="ChEBI" id="CHEBI:24875"/>
    </ligand>
</feature>
<reference evidence="6 7" key="2">
    <citation type="journal article" date="2014" name="Genome Announc.">
        <title>Complete Genome Sequence of Coprothermobacter proteolyticus DSM 5265.</title>
        <authorList>
            <person name="Alexiev A."/>
            <person name="Coil D.A."/>
            <person name="Badger J.H."/>
            <person name="Enticknap J."/>
            <person name="Ward N."/>
            <person name="Robb F.T."/>
            <person name="Eisen J.A."/>
        </authorList>
    </citation>
    <scope>NUCLEOTIDE SEQUENCE [LARGE SCALE GENOMIC DNA]</scope>
    <source>
        <strain evidence="7">ATCC 35245 / DSM 5265 / OCM 4 / BT</strain>
    </source>
</reference>
<dbReference type="eggNOG" id="COG2406">
    <property type="taxonomic scope" value="Bacteria"/>
</dbReference>
<feature type="binding site" evidence="3">
    <location>
        <position position="148"/>
    </location>
    <ligand>
        <name>Fe cation</name>
        <dbReference type="ChEBI" id="CHEBI:24875"/>
    </ligand>
</feature>
<sequence>MGEYARKYTKGNVDELIDLLNKAYADEWIAYYYYEVGAELVKTLDGKITADQLKEMAEDEEEHRKELAERIVELGGEPIHDWEEILKQANYPKITYPADRSDWQGFLKSVLEAERGAIEVYEKLVDFLHAGNGDPVTFHVIRHILQEEMEHEEEVETLLGL</sequence>
<feature type="binding site" evidence="3">
    <location>
        <position position="151"/>
    </location>
    <ligand>
        <name>Fe cation</name>
        <dbReference type="ChEBI" id="CHEBI:24875"/>
    </ligand>
</feature>
<evidence type="ECO:0000259" key="5">
    <source>
        <dbReference type="PROSITE" id="PS50905"/>
    </source>
</evidence>
<keyword evidence="2 3" id="KW-0408">Iron</keyword>
<dbReference type="InterPro" id="IPR012347">
    <property type="entry name" value="Ferritin-like"/>
</dbReference>
<dbReference type="PROSITE" id="PS50905">
    <property type="entry name" value="FERRITIN_LIKE"/>
    <property type="match status" value="1"/>
</dbReference>
<proteinExistence type="predicted"/>
<dbReference type="GO" id="GO:0006879">
    <property type="term" value="P:intracellular iron ion homeostasis"/>
    <property type="evidence" value="ECO:0007669"/>
    <property type="project" value="UniProtKB-KW"/>
</dbReference>
<keyword evidence="1" id="KW-0409">Iron storage</keyword>
<organism evidence="6 7">
    <name type="scientific">Coprothermobacter proteolyticus (strain ATCC 35245 / DSM 5265 / OCM 4 / BT)</name>
    <dbReference type="NCBI Taxonomy" id="309798"/>
    <lineage>
        <taxon>Bacteria</taxon>
        <taxon>Pseudomonadati</taxon>
        <taxon>Coprothermobacterota</taxon>
        <taxon>Coprothermobacteria</taxon>
        <taxon>Coprothermobacterales</taxon>
        <taxon>Coprothermobacteraceae</taxon>
        <taxon>Coprothermobacter</taxon>
    </lineage>
</organism>
<feature type="domain" description="Ferritin-like diiron" evidence="5">
    <location>
        <begin position="10"/>
        <end position="161"/>
    </location>
</feature>
<dbReference type="GO" id="GO:0004322">
    <property type="term" value="F:ferroxidase activity"/>
    <property type="evidence" value="ECO:0007669"/>
    <property type="project" value="TreeGrafter"/>
</dbReference>
<dbReference type="InterPro" id="IPR009078">
    <property type="entry name" value="Ferritin-like_SF"/>
</dbReference>